<dbReference type="Gene3D" id="2.70.98.10">
    <property type="match status" value="1"/>
</dbReference>
<dbReference type="Proteomes" id="UP001501521">
    <property type="component" value="Unassembled WGS sequence"/>
</dbReference>
<evidence type="ECO:0000313" key="2">
    <source>
        <dbReference type="Proteomes" id="UP001501521"/>
    </source>
</evidence>
<dbReference type="RefSeq" id="WP_345584081.1">
    <property type="nucleotide sequence ID" value="NZ_BAABLV010000042.1"/>
</dbReference>
<protein>
    <submittedName>
        <fullName evidence="1">Aldose 1-epimerase family protein</fullName>
    </submittedName>
</protein>
<proteinExistence type="predicted"/>
<gene>
    <name evidence="1" type="ORF">GCM10025789_28670</name>
</gene>
<evidence type="ECO:0000313" key="1">
    <source>
        <dbReference type="EMBL" id="GAA4907437.1"/>
    </source>
</evidence>
<accession>A0ABP9FM97</accession>
<dbReference type="InterPro" id="IPR014718">
    <property type="entry name" value="GH-type_carb-bd"/>
</dbReference>
<reference evidence="2" key="1">
    <citation type="journal article" date="2019" name="Int. J. Syst. Evol. Microbiol.">
        <title>The Global Catalogue of Microorganisms (GCM) 10K type strain sequencing project: providing services to taxonomists for standard genome sequencing and annotation.</title>
        <authorList>
            <consortium name="The Broad Institute Genomics Platform"/>
            <consortium name="The Broad Institute Genome Sequencing Center for Infectious Disease"/>
            <person name="Wu L."/>
            <person name="Ma J."/>
        </authorList>
    </citation>
    <scope>NUCLEOTIDE SEQUENCE [LARGE SCALE GENOMIC DNA]</scope>
    <source>
        <strain evidence="2">JCM 19125</strain>
    </source>
</reference>
<dbReference type="Pfam" id="PF14486">
    <property type="entry name" value="DUF4432"/>
    <property type="match status" value="1"/>
</dbReference>
<dbReference type="InterPro" id="IPR027839">
    <property type="entry name" value="DUF4432"/>
</dbReference>
<name>A0ABP9FM97_9ACTN</name>
<comment type="caution">
    <text evidence="1">The sequence shown here is derived from an EMBL/GenBank/DDBJ whole genome shotgun (WGS) entry which is preliminary data.</text>
</comment>
<dbReference type="EMBL" id="BAABLV010000042">
    <property type="protein sequence ID" value="GAA4907437.1"/>
    <property type="molecule type" value="Genomic_DNA"/>
</dbReference>
<sequence>METPLRSILLREAMFEAHEQPLLDSPGVAVSTFRYASGVAALRLVTERVELIVLPFRGQQVWRYTVDGEPLTMISTFDEPSASTAFGETYGGFLLHCGLSGLGAPGPEDTHPHHGELPNGLFSDARLLLGDGWVAVTGQFRHRVSHTADVTFQPTLTLSEDGTGLELNIQISNHRSNPFGYTYLCHVNWPLFEGGQLVQQVPFDDQHFELAPHPAQEPATAAYLEGIRSDLRKGDSVDPQRRIVPEYCAILRPTPDADGWAHFMQTRPDGRAACVSYETEHLPLAIRWISNTGEEQAAGFCLPASAHHRGRAAADRDGLVRWIPGGSSVAFNIEVDFFDPDETAARLL</sequence>
<organism evidence="1 2">
    <name type="scientific">Tessaracoccus lubricantis</name>
    <dbReference type="NCBI Taxonomy" id="545543"/>
    <lineage>
        <taxon>Bacteria</taxon>
        <taxon>Bacillati</taxon>
        <taxon>Actinomycetota</taxon>
        <taxon>Actinomycetes</taxon>
        <taxon>Propionibacteriales</taxon>
        <taxon>Propionibacteriaceae</taxon>
        <taxon>Tessaracoccus</taxon>
    </lineage>
</organism>
<keyword evidence="2" id="KW-1185">Reference proteome</keyword>